<sequence>MKKNLLLAGLLTTFSFVAKSQVGINTTNPQGIFNIDGLKNNPTTGVPTAAQAKDDLVTTSDGNLGLGLTTPGTTLDVNGAITNRETTLAVAGNAVSIPVNVSLVRLTGAATANVAISAFAAPNPGQRLIVYNNTTGGFGATLDGVTVPNGKALEFVFSNSFWRSTDGGSAGAASTNIYSANGTLAGNRTVTTAGNSLSFTNGSNSFSIGTAGTEGIVRSVGSSRGSVLATGGGNTLSMYADDNGKAVMITSGNSTGMDIGAATADPVNILTNNTQRIVVTGSGNIGVNTATPDVSALLQLNASNKGFMLPRVFLTSITDATTVATPANGLLVYNYNAATAPYGTGIYYNTGTSAAPKWSKLAPQTTDYQLLDVFTDTATVPVDQASVGTGNIIDNLDLGLSVSVTIPANSTVKVVIDYNVPMGTSVAGTGNQRGYYGIRFLRNGSEAPEGSRKFTIPEGSSGSEMVSLSGKFTETYTNPNAFSQTATYTLNGYVEGTNFPVRFNMWSASGANFNWGKATMTATVFAKDN</sequence>
<feature type="chain" id="PRO_5047153787" evidence="1">
    <location>
        <begin position="21"/>
        <end position="529"/>
    </location>
</feature>
<dbReference type="EMBL" id="SDLV01000026">
    <property type="protein sequence ID" value="THV58128.1"/>
    <property type="molecule type" value="Genomic_DNA"/>
</dbReference>
<accession>A0ABY2R552</accession>
<protein>
    <submittedName>
        <fullName evidence="2">Uncharacterized protein</fullName>
    </submittedName>
</protein>
<name>A0ABY2R552_9FLAO</name>
<evidence type="ECO:0000313" key="2">
    <source>
        <dbReference type="EMBL" id="THV58128.1"/>
    </source>
</evidence>
<evidence type="ECO:0000313" key="3">
    <source>
        <dbReference type="Proteomes" id="UP000306038"/>
    </source>
</evidence>
<evidence type="ECO:0000256" key="1">
    <source>
        <dbReference type="SAM" id="SignalP"/>
    </source>
</evidence>
<keyword evidence="3" id="KW-1185">Reference proteome</keyword>
<dbReference type="RefSeq" id="WP_136522474.1">
    <property type="nucleotide sequence ID" value="NZ_SDLV01000026.1"/>
</dbReference>
<comment type="caution">
    <text evidence="2">The sequence shown here is derived from an EMBL/GenBank/DDBJ whole genome shotgun (WGS) entry which is preliminary data.</text>
</comment>
<dbReference type="Proteomes" id="UP000306038">
    <property type="component" value="Unassembled WGS sequence"/>
</dbReference>
<proteinExistence type="predicted"/>
<feature type="signal peptide" evidence="1">
    <location>
        <begin position="1"/>
        <end position="20"/>
    </location>
</feature>
<organism evidence="2 3">
    <name type="scientific">Chryseobacterium candidae</name>
    <dbReference type="NCBI Taxonomy" id="1978493"/>
    <lineage>
        <taxon>Bacteria</taxon>
        <taxon>Pseudomonadati</taxon>
        <taxon>Bacteroidota</taxon>
        <taxon>Flavobacteriia</taxon>
        <taxon>Flavobacteriales</taxon>
        <taxon>Weeksellaceae</taxon>
        <taxon>Chryseobacterium group</taxon>
        <taxon>Chryseobacterium</taxon>
    </lineage>
</organism>
<gene>
    <name evidence="2" type="ORF">EK417_13695</name>
</gene>
<reference evidence="2 3" key="1">
    <citation type="submission" date="2019-01" db="EMBL/GenBank/DDBJ databases">
        <authorList>
            <person name="B I."/>
            <person name="Ch S."/>
            <person name="Ch V.R."/>
        </authorList>
    </citation>
    <scope>NUCLEOTIDE SEQUENCE [LARGE SCALE GENOMIC DNA]</scope>
    <source>
        <strain evidence="2 3">JC507</strain>
    </source>
</reference>
<keyword evidence="1" id="KW-0732">Signal</keyword>